<dbReference type="PROSITE" id="PS51294">
    <property type="entry name" value="HTH_MYB"/>
    <property type="match status" value="1"/>
</dbReference>
<dbReference type="PANTHER" id="PTHR46621:SF1">
    <property type="entry name" value="SNRNA-ACTIVATING PROTEIN COMPLEX SUBUNIT 4"/>
    <property type="match status" value="1"/>
</dbReference>
<feature type="domain" description="Myb-like" evidence="6">
    <location>
        <begin position="245"/>
        <end position="292"/>
    </location>
</feature>
<dbReference type="Gene3D" id="1.10.10.60">
    <property type="entry name" value="Homeodomain-like"/>
    <property type="match status" value="1"/>
</dbReference>
<feature type="compositionally biased region" description="Low complexity" evidence="5">
    <location>
        <begin position="227"/>
        <end position="241"/>
    </location>
</feature>
<keyword evidence="9" id="KW-1185">Reference proteome</keyword>
<dbReference type="GO" id="GO:0042795">
    <property type="term" value="P:snRNA transcription by RNA polymerase II"/>
    <property type="evidence" value="ECO:0007669"/>
    <property type="project" value="TreeGrafter"/>
</dbReference>
<keyword evidence="4" id="KW-0539">Nucleus</keyword>
<evidence type="ECO:0000256" key="5">
    <source>
        <dbReference type="SAM" id="MobiDB-lite"/>
    </source>
</evidence>
<evidence type="ECO:0000256" key="4">
    <source>
        <dbReference type="ARBA" id="ARBA00023242"/>
    </source>
</evidence>
<feature type="region of interest" description="Disordered" evidence="5">
    <location>
        <begin position="313"/>
        <end position="333"/>
    </location>
</feature>
<evidence type="ECO:0000259" key="6">
    <source>
        <dbReference type="PROSITE" id="PS50090"/>
    </source>
</evidence>
<dbReference type="GO" id="GO:0001006">
    <property type="term" value="F:RNA polymerase III type 3 promoter sequence-specific DNA binding"/>
    <property type="evidence" value="ECO:0007669"/>
    <property type="project" value="TreeGrafter"/>
</dbReference>
<dbReference type="GO" id="GO:0042796">
    <property type="term" value="P:snRNA transcription by RNA polymerase III"/>
    <property type="evidence" value="ECO:0007669"/>
    <property type="project" value="TreeGrafter"/>
</dbReference>
<feature type="region of interest" description="Disordered" evidence="5">
    <location>
        <begin position="1"/>
        <end position="80"/>
    </location>
</feature>
<feature type="compositionally biased region" description="Basic and acidic residues" evidence="5">
    <location>
        <begin position="314"/>
        <end position="327"/>
    </location>
</feature>
<dbReference type="AlphaFoldDB" id="A0AAD5EAJ6"/>
<dbReference type="Pfam" id="PF00249">
    <property type="entry name" value="Myb_DNA-binding"/>
    <property type="match status" value="1"/>
</dbReference>
<dbReference type="SUPFAM" id="SSF46689">
    <property type="entry name" value="Homeodomain-like"/>
    <property type="match status" value="1"/>
</dbReference>
<dbReference type="PROSITE" id="PS50090">
    <property type="entry name" value="MYB_LIKE"/>
    <property type="match status" value="1"/>
</dbReference>
<name>A0AAD5EAJ6_UMBRA</name>
<dbReference type="SMART" id="SM00717">
    <property type="entry name" value="SANT"/>
    <property type="match status" value="1"/>
</dbReference>
<organism evidence="8 9">
    <name type="scientific">Umbelopsis ramanniana AG</name>
    <dbReference type="NCBI Taxonomy" id="1314678"/>
    <lineage>
        <taxon>Eukaryota</taxon>
        <taxon>Fungi</taxon>
        <taxon>Fungi incertae sedis</taxon>
        <taxon>Mucoromycota</taxon>
        <taxon>Mucoromycotina</taxon>
        <taxon>Umbelopsidomycetes</taxon>
        <taxon>Umbelopsidales</taxon>
        <taxon>Umbelopsidaceae</taxon>
        <taxon>Umbelopsis</taxon>
    </lineage>
</organism>
<dbReference type="PANTHER" id="PTHR46621">
    <property type="entry name" value="SNRNA-ACTIVATING PROTEIN COMPLEX SUBUNIT 4"/>
    <property type="match status" value="1"/>
</dbReference>
<dbReference type="InterPro" id="IPR051575">
    <property type="entry name" value="Myb-like_DNA-bd"/>
</dbReference>
<dbReference type="InterPro" id="IPR017930">
    <property type="entry name" value="Myb_dom"/>
</dbReference>
<sequence>MARVHLFTSHHSAPGDHKHNQPDKAFAALSAQEQSTIAHTHKEASDEPHTLDVTAVASPSTTDEQGDEKSTSKEPIKLSQLPTSSAALTAALLQDASSMDVVGSLAAALSGKQGVEKDGDKPAEKTESDAKPVEEDKKAPTGNGESSELMEQAAAATALQLLGLSQTEGQKGKSTSPSDDNEKTSSPESTPMQVDDDNTDSNEASNVTDAMLLASYPGLSSSEALELSNSSSNLDNMSDDGSVGKRGSWTKEEDELLLQGIKRFGYGKWKEIAMTIPGRKGKQLKQRWDNSLAAKYVDQGMLPAKAKSEILPGEETHHSTTLPEDHPQSTSAESKTYKLLDTEWSELAQKLTERLRTSHHEGAEQSLSLLNDVASQLARSSQSLPFPDATALAMYAQQLQTGHQEAPTNQPSMLLLQPWLL</sequence>
<evidence type="ECO:0000256" key="1">
    <source>
        <dbReference type="ARBA" id="ARBA00023015"/>
    </source>
</evidence>
<dbReference type="InterPro" id="IPR009057">
    <property type="entry name" value="Homeodomain-like_sf"/>
</dbReference>
<evidence type="ECO:0000313" key="9">
    <source>
        <dbReference type="Proteomes" id="UP001206595"/>
    </source>
</evidence>
<feature type="compositionally biased region" description="Basic and acidic residues" evidence="5">
    <location>
        <begin position="67"/>
        <end position="76"/>
    </location>
</feature>
<accession>A0AAD5EAJ6</accession>
<feature type="compositionally biased region" description="Polar residues" evidence="5">
    <location>
        <begin position="167"/>
        <end position="179"/>
    </location>
</feature>
<feature type="compositionally biased region" description="Low complexity" evidence="5">
    <location>
        <begin position="149"/>
        <end position="166"/>
    </location>
</feature>
<dbReference type="GeneID" id="75915192"/>
<feature type="compositionally biased region" description="Basic and acidic residues" evidence="5">
    <location>
        <begin position="40"/>
        <end position="50"/>
    </location>
</feature>
<keyword evidence="3" id="KW-0804">Transcription</keyword>
<reference evidence="8" key="1">
    <citation type="submission" date="2021-06" db="EMBL/GenBank/DDBJ databases">
        <authorList>
            <consortium name="DOE Joint Genome Institute"/>
            <person name="Mondo S.J."/>
            <person name="Amses K.R."/>
            <person name="Simmons D.R."/>
            <person name="Longcore J.E."/>
            <person name="Seto K."/>
            <person name="Alves G.H."/>
            <person name="Bonds A.E."/>
            <person name="Quandt C.A."/>
            <person name="Davis W.J."/>
            <person name="Chang Y."/>
            <person name="Letcher P.M."/>
            <person name="Powell M.J."/>
            <person name="Kuo A."/>
            <person name="Labutti K."/>
            <person name="Pangilinan J."/>
            <person name="Andreopoulos W."/>
            <person name="Tritt A."/>
            <person name="Riley R."/>
            <person name="Hundley H."/>
            <person name="Johnson J."/>
            <person name="Lipzen A."/>
            <person name="Barry K."/>
            <person name="Berbee M.L."/>
            <person name="Buchler N.E."/>
            <person name="Grigoriev I.V."/>
            <person name="Spatafora J.W."/>
            <person name="Stajich J.E."/>
            <person name="James T.Y."/>
        </authorList>
    </citation>
    <scope>NUCLEOTIDE SEQUENCE</scope>
    <source>
        <strain evidence="8">AG</strain>
    </source>
</reference>
<comment type="caution">
    <text evidence="8">The sequence shown here is derived from an EMBL/GenBank/DDBJ whole genome shotgun (WGS) entry which is preliminary data.</text>
</comment>
<gene>
    <name evidence="8" type="ORF">K450DRAFT_246021</name>
</gene>
<evidence type="ECO:0000259" key="7">
    <source>
        <dbReference type="PROSITE" id="PS51294"/>
    </source>
</evidence>
<evidence type="ECO:0000256" key="3">
    <source>
        <dbReference type="ARBA" id="ARBA00023163"/>
    </source>
</evidence>
<dbReference type="InterPro" id="IPR001005">
    <property type="entry name" value="SANT/Myb"/>
</dbReference>
<feature type="compositionally biased region" description="Basic and acidic residues" evidence="5">
    <location>
        <begin position="114"/>
        <end position="139"/>
    </location>
</feature>
<dbReference type="CDD" id="cd00167">
    <property type="entry name" value="SANT"/>
    <property type="match status" value="1"/>
</dbReference>
<proteinExistence type="predicted"/>
<dbReference type="EMBL" id="MU620927">
    <property type="protein sequence ID" value="KAI8578680.1"/>
    <property type="molecule type" value="Genomic_DNA"/>
</dbReference>
<protein>
    <submittedName>
        <fullName evidence="8">Uncharacterized protein</fullName>
    </submittedName>
</protein>
<keyword evidence="1" id="KW-0805">Transcription regulation</keyword>
<reference evidence="8" key="2">
    <citation type="journal article" date="2022" name="Proc. Natl. Acad. Sci. U.S.A.">
        <title>Diploid-dominant life cycles characterize the early evolution of Fungi.</title>
        <authorList>
            <person name="Amses K.R."/>
            <person name="Simmons D.R."/>
            <person name="Longcore J.E."/>
            <person name="Mondo S.J."/>
            <person name="Seto K."/>
            <person name="Jeronimo G.H."/>
            <person name="Bonds A.E."/>
            <person name="Quandt C.A."/>
            <person name="Davis W.J."/>
            <person name="Chang Y."/>
            <person name="Federici B.A."/>
            <person name="Kuo A."/>
            <person name="LaButti K."/>
            <person name="Pangilinan J."/>
            <person name="Andreopoulos W."/>
            <person name="Tritt A."/>
            <person name="Riley R."/>
            <person name="Hundley H."/>
            <person name="Johnson J."/>
            <person name="Lipzen A."/>
            <person name="Barry K."/>
            <person name="Lang B.F."/>
            <person name="Cuomo C.A."/>
            <person name="Buchler N.E."/>
            <person name="Grigoriev I.V."/>
            <person name="Spatafora J.W."/>
            <person name="Stajich J.E."/>
            <person name="James T.Y."/>
        </authorList>
    </citation>
    <scope>NUCLEOTIDE SEQUENCE</scope>
    <source>
        <strain evidence="8">AG</strain>
    </source>
</reference>
<feature type="domain" description="HTH myb-type" evidence="7">
    <location>
        <begin position="245"/>
        <end position="296"/>
    </location>
</feature>
<feature type="region of interest" description="Disordered" evidence="5">
    <location>
        <begin position="227"/>
        <end position="250"/>
    </location>
</feature>
<feature type="region of interest" description="Disordered" evidence="5">
    <location>
        <begin position="108"/>
        <end position="203"/>
    </location>
</feature>
<feature type="compositionally biased region" description="Basic and acidic residues" evidence="5">
    <location>
        <begin position="13"/>
        <end position="22"/>
    </location>
</feature>
<keyword evidence="2" id="KW-0238">DNA-binding</keyword>
<dbReference type="GO" id="GO:0019185">
    <property type="term" value="C:snRNA-activating protein complex"/>
    <property type="evidence" value="ECO:0007669"/>
    <property type="project" value="TreeGrafter"/>
</dbReference>
<dbReference type="RefSeq" id="XP_051443684.1">
    <property type="nucleotide sequence ID" value="XM_051589847.1"/>
</dbReference>
<dbReference type="GO" id="GO:0000978">
    <property type="term" value="F:RNA polymerase II cis-regulatory region sequence-specific DNA binding"/>
    <property type="evidence" value="ECO:0007669"/>
    <property type="project" value="TreeGrafter"/>
</dbReference>
<evidence type="ECO:0000256" key="2">
    <source>
        <dbReference type="ARBA" id="ARBA00023125"/>
    </source>
</evidence>
<dbReference type="Proteomes" id="UP001206595">
    <property type="component" value="Unassembled WGS sequence"/>
</dbReference>
<evidence type="ECO:0000313" key="8">
    <source>
        <dbReference type="EMBL" id="KAI8578680.1"/>
    </source>
</evidence>